<organism evidence="3 4">
    <name type="scientific">Natronoglycomyces albus</name>
    <dbReference type="NCBI Taxonomy" id="2811108"/>
    <lineage>
        <taxon>Bacteria</taxon>
        <taxon>Bacillati</taxon>
        <taxon>Actinomycetota</taxon>
        <taxon>Actinomycetes</taxon>
        <taxon>Glycomycetales</taxon>
        <taxon>Glycomycetaceae</taxon>
        <taxon>Natronoglycomyces</taxon>
    </lineage>
</organism>
<dbReference type="GO" id="GO:0004040">
    <property type="term" value="F:amidase activity"/>
    <property type="evidence" value="ECO:0007669"/>
    <property type="project" value="InterPro"/>
</dbReference>
<proteinExistence type="predicted"/>
<accession>A0A895XWJ7</accession>
<dbReference type="Gene3D" id="1.10.530.10">
    <property type="match status" value="1"/>
</dbReference>
<dbReference type="Gene3D" id="4.10.80.30">
    <property type="entry name" value="DNA polymerase, domain 6"/>
    <property type="match status" value="1"/>
</dbReference>
<evidence type="ECO:0000313" key="3">
    <source>
        <dbReference type="EMBL" id="QSB06600.1"/>
    </source>
</evidence>
<reference evidence="3" key="1">
    <citation type="submission" date="2021-02" db="EMBL/GenBank/DDBJ databases">
        <title>Natronoglycomyces albus gen. nov., sp. nov, a haloalkaliphilic actinobacterium from a soda solonchak soil.</title>
        <authorList>
            <person name="Sorokin D.Y."/>
            <person name="Khijniak T.V."/>
            <person name="Zakharycheva A.P."/>
            <person name="Boueva O.V."/>
            <person name="Ariskina E.V."/>
            <person name="Hahnke R.L."/>
            <person name="Bunk B."/>
            <person name="Sproer C."/>
            <person name="Schumann P."/>
            <person name="Evtushenko L.I."/>
            <person name="Kublanov I.V."/>
        </authorList>
    </citation>
    <scope>NUCLEOTIDE SEQUENCE</scope>
    <source>
        <strain evidence="3">DSM 106290</strain>
    </source>
</reference>
<dbReference type="InterPro" id="IPR051056">
    <property type="entry name" value="Glycosyl_Hydrolase_73"/>
</dbReference>
<dbReference type="KEGG" id="nav:JQS30_06800"/>
<name>A0A895XWJ7_9ACTN</name>
<dbReference type="PANTHER" id="PTHR33308">
    <property type="entry name" value="PEPTIDOGLYCAN HYDROLASE FLGJ"/>
    <property type="match status" value="1"/>
</dbReference>
<keyword evidence="1 3" id="KW-0378">Hydrolase</keyword>
<evidence type="ECO:0000313" key="4">
    <source>
        <dbReference type="Proteomes" id="UP000662939"/>
    </source>
</evidence>
<dbReference type="InterPro" id="IPR002901">
    <property type="entry name" value="MGlyc_endo_b_GlcNAc-like_dom"/>
</dbReference>
<evidence type="ECO:0000259" key="2">
    <source>
        <dbReference type="SMART" id="SM00047"/>
    </source>
</evidence>
<feature type="domain" description="Mannosyl-glycoprotein endo-beta-N-acetylglucosamidase-like" evidence="2">
    <location>
        <begin position="208"/>
        <end position="367"/>
    </location>
</feature>
<dbReference type="EMBL" id="CP070496">
    <property type="protein sequence ID" value="QSB06600.1"/>
    <property type="molecule type" value="Genomic_DNA"/>
</dbReference>
<dbReference type="Proteomes" id="UP000662939">
    <property type="component" value="Chromosome"/>
</dbReference>
<keyword evidence="4" id="KW-1185">Reference proteome</keyword>
<dbReference type="PANTHER" id="PTHR33308:SF9">
    <property type="entry name" value="PEPTIDOGLYCAN HYDROLASE FLGJ"/>
    <property type="match status" value="1"/>
</dbReference>
<dbReference type="SMART" id="SM00047">
    <property type="entry name" value="LYZ2"/>
    <property type="match status" value="1"/>
</dbReference>
<protein>
    <submittedName>
        <fullName evidence="3">Sporangiospore maturation cell wall hydrolase GsmA</fullName>
    </submittedName>
</protein>
<evidence type="ECO:0000256" key="1">
    <source>
        <dbReference type="ARBA" id="ARBA00022801"/>
    </source>
</evidence>
<sequence length="369" mass="39606">MSMQVLGLRVLSTVALLAALGLFSLIVPSQAQFSGPHVAISEGVLNVRSGPATDAQVVDQYSPERGISVECKTRGEAMSGSQGSDDIWLRLEDGNWVTETFIAWVGGRPDVPWCAVAGGGATRAHVWAQGEPLSVRDEPSSNATEVRQISDQTELIVDCQAWGSRVSGPAGASHVWLRLAAGEYVTSSYVSWDNEPAWLSWCGQDSTNVPALTHTGFIEDNAPAAQESMEATGVPASVTLAQAILETGWGSGALGREDHNIFGMKCFDDNPGNFAIGCRDYATFECTPSGECVDADEPFRAYESAKDSFRDHGALLSGWSHYADAMAVADDADAFARAIHEAGYATDPEYSNKLIALMENYDLYQYDET</sequence>
<dbReference type="RefSeq" id="WP_213172612.1">
    <property type="nucleotide sequence ID" value="NZ_CP070496.1"/>
</dbReference>
<dbReference type="NCBIfam" id="NF038016">
    <property type="entry name" value="sporang_Gsm"/>
    <property type="match status" value="1"/>
</dbReference>
<dbReference type="AlphaFoldDB" id="A0A895XWJ7"/>
<dbReference type="Pfam" id="PF01832">
    <property type="entry name" value="Glucosaminidase"/>
    <property type="match status" value="1"/>
</dbReference>
<gene>
    <name evidence="3" type="primary">gsmA</name>
    <name evidence="3" type="ORF">JQS30_06800</name>
</gene>